<reference evidence="5 6" key="2">
    <citation type="journal article" date="2011" name="J. Bacteriol.">
        <title>Genome Sequence of Kosmotoga olearia Strain TBF 19.5.1, a Thermophilic Bacterium with a Wide Growth Temperature Range, Isolated from the Troll B Oil Platform in the North Sea.</title>
        <authorList>
            <person name="Swithers K.S."/>
            <person name="Dipippo J.L."/>
            <person name="Bruce D.C."/>
            <person name="Detter C."/>
            <person name="Tapia R."/>
            <person name="Han S."/>
            <person name="Goodwin L.A."/>
            <person name="Han J."/>
            <person name="Woyke T."/>
            <person name="Pitluck S."/>
            <person name="Pennacchio L."/>
            <person name="Nolan M."/>
            <person name="Mikhailova N."/>
            <person name="Land M.L."/>
            <person name="Nesbo C.L."/>
            <person name="Gogarten J.P."/>
            <person name="Noll K.M."/>
        </authorList>
    </citation>
    <scope>NUCLEOTIDE SEQUENCE [LARGE SCALE GENOMIC DNA]</scope>
    <source>
        <strain evidence="6">ATCC BAA-1733 / DSM 21960 / TBF 19.5.1</strain>
    </source>
</reference>
<dbReference type="SUPFAM" id="SSF52540">
    <property type="entry name" value="P-loop containing nucleoside triphosphate hydrolases"/>
    <property type="match status" value="1"/>
</dbReference>
<evidence type="ECO:0000256" key="1">
    <source>
        <dbReference type="ARBA" id="ARBA00022741"/>
    </source>
</evidence>
<keyword evidence="3" id="KW-0963">Cytoplasm</keyword>
<feature type="binding site" evidence="3">
    <location>
        <begin position="11"/>
        <end position="16"/>
    </location>
    <ligand>
        <name>ATP</name>
        <dbReference type="ChEBI" id="CHEBI:30616"/>
    </ligand>
</feature>
<dbReference type="AlphaFoldDB" id="C5CIG8"/>
<comment type="subcellular location">
    <subcellularLocation>
        <location evidence="3">Cytoplasm</location>
    </subcellularLocation>
</comment>
<dbReference type="EMBL" id="CP001634">
    <property type="protein sequence ID" value="ACR78902.1"/>
    <property type="molecule type" value="Genomic_DNA"/>
</dbReference>
<keyword evidence="3 5" id="KW-0418">Kinase</keyword>
<dbReference type="InterPro" id="IPR001977">
    <property type="entry name" value="Depp_CoAkinase"/>
</dbReference>
<dbReference type="Gene3D" id="3.40.50.300">
    <property type="entry name" value="P-loop containing nucleotide triphosphate hydrolases"/>
    <property type="match status" value="1"/>
</dbReference>
<dbReference type="RefSeq" id="WP_012744690.1">
    <property type="nucleotide sequence ID" value="NC_012785.1"/>
</dbReference>
<sequence length="193" mass="21602">MKIIGVTGKAGCGKSLLVSLLSGPETKVIDLDRLGHEVLKELKSQLVLTYGSGILDNSRKKIDRKKLGEIVFKDSRKLKLLNSIVHPLIKEKVKKIISKTRKKYVLIDGALIHQIGLGKLCDLIIWVDCPDEVAIKRLASRGIPRERAISILNSQKELENYKVYSDIAIDNTGSPQELLIKVREILRGKEIML</sequence>
<name>C5CIG8_KOSOT</name>
<dbReference type="Proteomes" id="UP000002382">
    <property type="component" value="Chromosome"/>
</dbReference>
<keyword evidence="1 3" id="KW-0547">Nucleotide-binding</keyword>
<dbReference type="HOGENOM" id="CLU_057180_0_0_0"/>
<protein>
    <recommendedName>
        <fullName evidence="3 4">Dephospho-CoA kinase</fullName>
        <ecNumber evidence="3 4">2.7.1.24</ecNumber>
    </recommendedName>
    <alternativeName>
        <fullName evidence="3">Dephosphocoenzyme A kinase</fullName>
    </alternativeName>
</protein>
<evidence type="ECO:0000313" key="6">
    <source>
        <dbReference type="Proteomes" id="UP000002382"/>
    </source>
</evidence>
<dbReference type="GO" id="GO:0005524">
    <property type="term" value="F:ATP binding"/>
    <property type="evidence" value="ECO:0007669"/>
    <property type="project" value="UniProtKB-UniRule"/>
</dbReference>
<comment type="pathway">
    <text evidence="3">Cofactor biosynthesis; coenzyme A biosynthesis; CoA from (R)-pantothenate: step 5/5.</text>
</comment>
<dbReference type="EC" id="2.7.1.24" evidence="3 4"/>
<keyword evidence="2 3" id="KW-0067">ATP-binding</keyword>
<keyword evidence="3 5" id="KW-0808">Transferase</keyword>
<dbReference type="HAMAP" id="MF_00376">
    <property type="entry name" value="Dephospho_CoA_kinase"/>
    <property type="match status" value="1"/>
</dbReference>
<evidence type="ECO:0000256" key="3">
    <source>
        <dbReference type="HAMAP-Rule" id="MF_00376"/>
    </source>
</evidence>
<dbReference type="PANTHER" id="PTHR10695:SF46">
    <property type="entry name" value="BIFUNCTIONAL COENZYME A SYNTHASE-RELATED"/>
    <property type="match status" value="1"/>
</dbReference>
<organism evidence="5 6">
    <name type="scientific">Kosmotoga olearia (strain ATCC BAA-1733 / DSM 21960 / TBF 19.5.1)</name>
    <dbReference type="NCBI Taxonomy" id="521045"/>
    <lineage>
        <taxon>Bacteria</taxon>
        <taxon>Thermotogati</taxon>
        <taxon>Thermotogota</taxon>
        <taxon>Thermotogae</taxon>
        <taxon>Kosmotogales</taxon>
        <taxon>Kosmotogaceae</taxon>
        <taxon>Kosmotoga</taxon>
    </lineage>
</organism>
<dbReference type="InterPro" id="IPR027417">
    <property type="entry name" value="P-loop_NTPase"/>
</dbReference>
<dbReference type="eggNOG" id="COG0237">
    <property type="taxonomic scope" value="Bacteria"/>
</dbReference>
<dbReference type="UniPathway" id="UPA00241">
    <property type="reaction ID" value="UER00356"/>
</dbReference>
<dbReference type="PANTHER" id="PTHR10695">
    <property type="entry name" value="DEPHOSPHO-COA KINASE-RELATED"/>
    <property type="match status" value="1"/>
</dbReference>
<gene>
    <name evidence="3" type="primary">coaE</name>
    <name evidence="5" type="ordered locus">Kole_0176</name>
</gene>
<evidence type="ECO:0000313" key="5">
    <source>
        <dbReference type="EMBL" id="ACR78902.1"/>
    </source>
</evidence>
<reference evidence="5 6" key="1">
    <citation type="submission" date="2009-06" db="EMBL/GenBank/DDBJ databases">
        <title>Complete sequence of Thermotogales bacterium TBF 19.5.1.</title>
        <authorList>
            <consortium name="US DOE Joint Genome Institute"/>
            <person name="Lucas S."/>
            <person name="Copeland A."/>
            <person name="Lapidus A."/>
            <person name="Glavina del Rio T."/>
            <person name="Tice H."/>
            <person name="Bruce D."/>
            <person name="Goodwin L."/>
            <person name="Pitluck S."/>
            <person name="Chertkov O."/>
            <person name="Brettin T."/>
            <person name="Detter J.C."/>
            <person name="Han C."/>
            <person name="Schmutz J."/>
            <person name="Larimer F."/>
            <person name="Land M."/>
            <person name="Hauser L."/>
            <person name="Kyrpides N."/>
            <person name="Ovchinnikova G."/>
            <person name="Noll K."/>
        </authorList>
    </citation>
    <scope>NUCLEOTIDE SEQUENCE [LARGE SCALE GENOMIC DNA]</scope>
    <source>
        <strain evidence="6">ATCC BAA-1733 / DSM 21960 / TBF 19.5.1</strain>
    </source>
</reference>
<proteinExistence type="inferred from homology"/>
<dbReference type="GO" id="GO:0005737">
    <property type="term" value="C:cytoplasm"/>
    <property type="evidence" value="ECO:0007669"/>
    <property type="project" value="UniProtKB-SubCell"/>
</dbReference>
<dbReference type="PROSITE" id="PS51219">
    <property type="entry name" value="DPCK"/>
    <property type="match status" value="1"/>
</dbReference>
<comment type="function">
    <text evidence="3">Catalyzes the phosphorylation of the 3'-hydroxyl group of dephosphocoenzyme A to form coenzyme A.</text>
</comment>
<keyword evidence="3" id="KW-0173">Coenzyme A biosynthesis</keyword>
<dbReference type="GO" id="GO:0004140">
    <property type="term" value="F:dephospho-CoA kinase activity"/>
    <property type="evidence" value="ECO:0007669"/>
    <property type="project" value="UniProtKB-UniRule"/>
</dbReference>
<dbReference type="STRING" id="521045.Kole_0176"/>
<dbReference type="OrthoDB" id="9812943at2"/>
<dbReference type="Pfam" id="PF01121">
    <property type="entry name" value="CoaE"/>
    <property type="match status" value="1"/>
</dbReference>
<keyword evidence="6" id="KW-1185">Reference proteome</keyword>
<dbReference type="GO" id="GO:0015937">
    <property type="term" value="P:coenzyme A biosynthetic process"/>
    <property type="evidence" value="ECO:0007669"/>
    <property type="project" value="UniProtKB-UniRule"/>
</dbReference>
<evidence type="ECO:0000256" key="2">
    <source>
        <dbReference type="ARBA" id="ARBA00022840"/>
    </source>
</evidence>
<dbReference type="KEGG" id="kol:Kole_0176"/>
<dbReference type="NCBIfam" id="TIGR00152">
    <property type="entry name" value="dephospho-CoA kinase"/>
    <property type="match status" value="1"/>
</dbReference>
<comment type="catalytic activity">
    <reaction evidence="3">
        <text>3'-dephospho-CoA + ATP = ADP + CoA + H(+)</text>
        <dbReference type="Rhea" id="RHEA:18245"/>
        <dbReference type="ChEBI" id="CHEBI:15378"/>
        <dbReference type="ChEBI" id="CHEBI:30616"/>
        <dbReference type="ChEBI" id="CHEBI:57287"/>
        <dbReference type="ChEBI" id="CHEBI:57328"/>
        <dbReference type="ChEBI" id="CHEBI:456216"/>
        <dbReference type="EC" id="2.7.1.24"/>
    </reaction>
</comment>
<dbReference type="CDD" id="cd02022">
    <property type="entry name" value="DPCK"/>
    <property type="match status" value="1"/>
</dbReference>
<comment type="similarity">
    <text evidence="3">Belongs to the CoaE family.</text>
</comment>
<accession>C5CIG8</accession>
<evidence type="ECO:0000256" key="4">
    <source>
        <dbReference type="NCBIfam" id="TIGR00152"/>
    </source>
</evidence>